<dbReference type="AlphaFoldDB" id="A0ABD1HUI4"/>
<protein>
    <submittedName>
        <fullName evidence="1">Uncharacterized protein</fullName>
    </submittedName>
</protein>
<gene>
    <name evidence="1" type="ORF">AAHA92_09328</name>
</gene>
<name>A0ABD1HUI4_SALDI</name>
<keyword evidence="2" id="KW-1185">Reference proteome</keyword>
<evidence type="ECO:0000313" key="2">
    <source>
        <dbReference type="Proteomes" id="UP001567538"/>
    </source>
</evidence>
<organism evidence="1 2">
    <name type="scientific">Salvia divinorum</name>
    <name type="common">Maria pastora</name>
    <name type="synonym">Diviner's sage</name>
    <dbReference type="NCBI Taxonomy" id="28513"/>
    <lineage>
        <taxon>Eukaryota</taxon>
        <taxon>Viridiplantae</taxon>
        <taxon>Streptophyta</taxon>
        <taxon>Embryophyta</taxon>
        <taxon>Tracheophyta</taxon>
        <taxon>Spermatophyta</taxon>
        <taxon>Magnoliopsida</taxon>
        <taxon>eudicotyledons</taxon>
        <taxon>Gunneridae</taxon>
        <taxon>Pentapetalae</taxon>
        <taxon>asterids</taxon>
        <taxon>lamiids</taxon>
        <taxon>Lamiales</taxon>
        <taxon>Lamiaceae</taxon>
        <taxon>Nepetoideae</taxon>
        <taxon>Mentheae</taxon>
        <taxon>Salviinae</taxon>
        <taxon>Salvia</taxon>
        <taxon>Salvia subgen. Calosphace</taxon>
    </lineage>
</organism>
<reference evidence="1 2" key="1">
    <citation type="submission" date="2024-06" db="EMBL/GenBank/DDBJ databases">
        <title>A chromosome level genome sequence of Diviner's sage (Salvia divinorum).</title>
        <authorList>
            <person name="Ford S.A."/>
            <person name="Ro D.-K."/>
            <person name="Ness R.W."/>
            <person name="Phillips M.A."/>
        </authorList>
    </citation>
    <scope>NUCLEOTIDE SEQUENCE [LARGE SCALE GENOMIC DNA]</scope>
    <source>
        <strain evidence="1">SAF-2024a</strain>
        <tissue evidence="1">Leaf</tissue>
    </source>
</reference>
<dbReference type="EMBL" id="JBEAFC010000004">
    <property type="protein sequence ID" value="KAL1558923.1"/>
    <property type="molecule type" value="Genomic_DNA"/>
</dbReference>
<dbReference type="Proteomes" id="UP001567538">
    <property type="component" value="Unassembled WGS sequence"/>
</dbReference>
<proteinExistence type="predicted"/>
<evidence type="ECO:0000313" key="1">
    <source>
        <dbReference type="EMBL" id="KAL1558923.1"/>
    </source>
</evidence>
<accession>A0ABD1HUI4</accession>
<comment type="caution">
    <text evidence="1">The sequence shown here is derived from an EMBL/GenBank/DDBJ whole genome shotgun (WGS) entry which is preliminary data.</text>
</comment>
<sequence>MLLSEKQKKWAPLPLPFPLPLLHSSQLHTFTALPNYHPLPTPTSSSPHLRVLPRRRSPPYLWRPNRRSSPSRLHLSHCFFSLEGDEDDIMGINDDEIDLSRFGEDGNTSSINDEFNDLSCLNLEVGNESD</sequence>